<organism evidence="6">
    <name type="scientific">human gut metagenome</name>
    <dbReference type="NCBI Taxonomy" id="408170"/>
    <lineage>
        <taxon>unclassified sequences</taxon>
        <taxon>metagenomes</taxon>
        <taxon>organismal metagenomes</taxon>
    </lineage>
</organism>
<dbReference type="Pfam" id="PF00728">
    <property type="entry name" value="Glyco_hydro_20"/>
    <property type="match status" value="1"/>
</dbReference>
<dbReference type="AlphaFoldDB" id="K1U403"/>
<evidence type="ECO:0000313" key="6">
    <source>
        <dbReference type="EMBL" id="EKC74639.1"/>
    </source>
</evidence>
<dbReference type="Gene3D" id="3.20.20.80">
    <property type="entry name" value="Glycosidases"/>
    <property type="match status" value="1"/>
</dbReference>
<comment type="catalytic activity">
    <reaction evidence="1">
        <text>Hydrolysis of terminal non-reducing N-acetyl-D-hexosamine residues in N-acetyl-beta-D-hexosaminides.</text>
        <dbReference type="EC" id="3.2.1.52"/>
    </reaction>
</comment>
<proteinExistence type="inferred from homology"/>
<dbReference type="InterPro" id="IPR015883">
    <property type="entry name" value="Glyco_hydro_20_cat"/>
</dbReference>
<evidence type="ECO:0000256" key="2">
    <source>
        <dbReference type="ARBA" id="ARBA00006285"/>
    </source>
</evidence>
<comment type="caution">
    <text evidence="6">The sequence shown here is derived from an EMBL/GenBank/DDBJ whole genome shotgun (WGS) entry which is preliminary data.</text>
</comment>
<reference evidence="6" key="1">
    <citation type="journal article" date="2013" name="Environ. Microbiol.">
        <title>Microbiota from the distal guts of lean and obese adolescents exhibit partial functional redundancy besides clear differences in community structure.</title>
        <authorList>
            <person name="Ferrer M."/>
            <person name="Ruiz A."/>
            <person name="Lanza F."/>
            <person name="Haange S.B."/>
            <person name="Oberbach A."/>
            <person name="Till H."/>
            <person name="Bargiela R."/>
            <person name="Campoy C."/>
            <person name="Segura M.T."/>
            <person name="Richter M."/>
            <person name="von Bergen M."/>
            <person name="Seifert J."/>
            <person name="Suarez A."/>
        </authorList>
    </citation>
    <scope>NUCLEOTIDE SEQUENCE</scope>
</reference>
<evidence type="ECO:0000256" key="3">
    <source>
        <dbReference type="ARBA" id="ARBA00012663"/>
    </source>
</evidence>
<keyword evidence="6" id="KW-0326">Glycosidase</keyword>
<dbReference type="InterPro" id="IPR017853">
    <property type="entry name" value="GH"/>
</dbReference>
<sequence>MAAIASYPELSCFGQKRNVASSWGVKHDILCAGKDSTLKFVYEVTDEIMQLFPDKIIHIGGDDAVKTRWSICPHCQKRIKDESLKDEQGLYTWFMNKIASHIEKNGGKAIIRSCDGSDKEKPLDKNIIWQVCDKDMNGKVVSREG</sequence>
<dbReference type="EMBL" id="AJWY01003680">
    <property type="protein sequence ID" value="EKC74639.1"/>
    <property type="molecule type" value="Genomic_DNA"/>
</dbReference>
<dbReference type="PANTHER" id="PTHR22600:SF57">
    <property type="entry name" value="BETA-N-ACETYLHEXOSAMINIDASE"/>
    <property type="match status" value="1"/>
</dbReference>
<dbReference type="GO" id="GO:0004563">
    <property type="term" value="F:beta-N-acetylhexosaminidase activity"/>
    <property type="evidence" value="ECO:0007669"/>
    <property type="project" value="UniProtKB-EC"/>
</dbReference>
<keyword evidence="4 6" id="KW-0378">Hydrolase</keyword>
<protein>
    <recommendedName>
        <fullName evidence="3">beta-N-acetylhexosaminidase</fullName>
        <ecNumber evidence="3">3.2.1.52</ecNumber>
    </recommendedName>
</protein>
<comment type="similarity">
    <text evidence="2">Belongs to the glycosyl hydrolase 20 family.</text>
</comment>
<gene>
    <name evidence="6" type="ORF">LEA_05647</name>
</gene>
<dbReference type="SUPFAM" id="SSF51445">
    <property type="entry name" value="(Trans)glycosidases"/>
    <property type="match status" value="1"/>
</dbReference>
<accession>K1U403</accession>
<feature type="non-terminal residue" evidence="6">
    <location>
        <position position="145"/>
    </location>
</feature>
<evidence type="ECO:0000256" key="4">
    <source>
        <dbReference type="ARBA" id="ARBA00022801"/>
    </source>
</evidence>
<dbReference type="InterPro" id="IPR025705">
    <property type="entry name" value="Beta_hexosaminidase_sua/sub"/>
</dbReference>
<dbReference type="EC" id="3.2.1.52" evidence="3"/>
<dbReference type="GO" id="GO:0030203">
    <property type="term" value="P:glycosaminoglycan metabolic process"/>
    <property type="evidence" value="ECO:0007669"/>
    <property type="project" value="TreeGrafter"/>
</dbReference>
<feature type="domain" description="Glycoside hydrolase family 20 catalytic" evidence="5">
    <location>
        <begin position="2"/>
        <end position="133"/>
    </location>
</feature>
<dbReference type="PANTHER" id="PTHR22600">
    <property type="entry name" value="BETA-HEXOSAMINIDASE"/>
    <property type="match status" value="1"/>
</dbReference>
<dbReference type="GO" id="GO:0016020">
    <property type="term" value="C:membrane"/>
    <property type="evidence" value="ECO:0007669"/>
    <property type="project" value="TreeGrafter"/>
</dbReference>
<evidence type="ECO:0000259" key="5">
    <source>
        <dbReference type="Pfam" id="PF00728"/>
    </source>
</evidence>
<evidence type="ECO:0000256" key="1">
    <source>
        <dbReference type="ARBA" id="ARBA00001231"/>
    </source>
</evidence>
<dbReference type="GO" id="GO:0005975">
    <property type="term" value="P:carbohydrate metabolic process"/>
    <property type="evidence" value="ECO:0007669"/>
    <property type="project" value="InterPro"/>
</dbReference>
<name>K1U403_9ZZZZ</name>